<comment type="caution">
    <text evidence="2">Lacks conserved residue(s) required for the propagation of feature annotation.</text>
</comment>
<dbReference type="PANTHER" id="PTHR16311:SF3">
    <property type="entry name" value="THROMBOSPONDIN TYPE-1 DOMAIN-CONTAINING PROTEIN 1"/>
    <property type="match status" value="1"/>
</dbReference>
<feature type="compositionally biased region" description="Low complexity" evidence="3">
    <location>
        <begin position="636"/>
        <end position="647"/>
    </location>
</feature>
<feature type="compositionally biased region" description="Basic and acidic residues" evidence="3">
    <location>
        <begin position="1062"/>
        <end position="1071"/>
    </location>
</feature>
<feature type="compositionally biased region" description="Low complexity" evidence="3">
    <location>
        <begin position="720"/>
        <end position="734"/>
    </location>
</feature>
<feature type="transmembrane region" description="Helical" evidence="4">
    <location>
        <begin position="555"/>
        <end position="580"/>
    </location>
</feature>
<dbReference type="InterPro" id="IPR036383">
    <property type="entry name" value="TSP1_rpt_sf"/>
</dbReference>
<dbReference type="InterPro" id="IPR035914">
    <property type="entry name" value="Sperma_CUB_dom_sf"/>
</dbReference>
<dbReference type="SMART" id="SM00042">
    <property type="entry name" value="CUB"/>
    <property type="match status" value="1"/>
</dbReference>
<keyword evidence="7" id="KW-1185">Reference proteome</keyword>
<feature type="compositionally biased region" description="Basic and acidic residues" evidence="3">
    <location>
        <begin position="775"/>
        <end position="796"/>
    </location>
</feature>
<feature type="compositionally biased region" description="Low complexity" evidence="3">
    <location>
        <begin position="1102"/>
        <end position="1116"/>
    </location>
</feature>
<keyword evidence="4" id="KW-1133">Transmembrane helix</keyword>
<dbReference type="RefSeq" id="XP_006813619.1">
    <property type="nucleotide sequence ID" value="XM_006813556.1"/>
</dbReference>
<feature type="chain" id="PRO_5045585861" evidence="5">
    <location>
        <begin position="27"/>
        <end position="1186"/>
    </location>
</feature>
<feature type="compositionally biased region" description="Polar residues" evidence="3">
    <location>
        <begin position="1073"/>
        <end position="1084"/>
    </location>
</feature>
<feature type="region of interest" description="Disordered" evidence="3">
    <location>
        <begin position="668"/>
        <end position="749"/>
    </location>
</feature>
<feature type="region of interest" description="Disordered" evidence="3">
    <location>
        <begin position="630"/>
        <end position="652"/>
    </location>
</feature>
<accession>A0ABM0M0S8</accession>
<dbReference type="InterPro" id="IPR000884">
    <property type="entry name" value="TSP1_rpt"/>
</dbReference>
<feature type="region of interest" description="Disordered" evidence="3">
    <location>
        <begin position="1030"/>
        <end position="1129"/>
    </location>
</feature>
<keyword evidence="1" id="KW-1015">Disulfide bond</keyword>
<evidence type="ECO:0000313" key="8">
    <source>
        <dbReference type="RefSeq" id="XP_006813619.1"/>
    </source>
</evidence>
<dbReference type="PROSITE" id="PS50092">
    <property type="entry name" value="TSP1"/>
    <property type="match status" value="1"/>
</dbReference>
<dbReference type="Pfam" id="PF24311">
    <property type="entry name" value="THSD1_D3"/>
    <property type="match status" value="1"/>
</dbReference>
<keyword evidence="4" id="KW-0812">Transmembrane</keyword>
<feature type="domain" description="CUB" evidence="6">
    <location>
        <begin position="427"/>
        <end position="533"/>
    </location>
</feature>
<dbReference type="InterPro" id="IPR056217">
    <property type="entry name" value="THSD1_N"/>
</dbReference>
<dbReference type="Pfam" id="PF24306">
    <property type="entry name" value="THSD1_N"/>
    <property type="match status" value="1"/>
</dbReference>
<dbReference type="SUPFAM" id="SSF49854">
    <property type="entry name" value="Spermadhesin, CUB domain"/>
    <property type="match status" value="1"/>
</dbReference>
<feature type="compositionally biased region" description="Basic residues" evidence="3">
    <location>
        <begin position="855"/>
        <end position="867"/>
    </location>
</feature>
<name>A0ABM0M0S8_SACKO</name>
<feature type="compositionally biased region" description="Basic and acidic residues" evidence="3">
    <location>
        <begin position="917"/>
        <end position="935"/>
    </location>
</feature>
<evidence type="ECO:0000256" key="4">
    <source>
        <dbReference type="SAM" id="Phobius"/>
    </source>
</evidence>
<feature type="compositionally biased region" description="Polar residues" evidence="3">
    <location>
        <begin position="676"/>
        <end position="686"/>
    </location>
</feature>
<feature type="compositionally biased region" description="Basic residues" evidence="3">
    <location>
        <begin position="701"/>
        <end position="712"/>
    </location>
</feature>
<dbReference type="Gene3D" id="2.60.120.290">
    <property type="entry name" value="Spermadhesin, CUB domain"/>
    <property type="match status" value="1"/>
</dbReference>
<dbReference type="PROSITE" id="PS01180">
    <property type="entry name" value="CUB"/>
    <property type="match status" value="1"/>
</dbReference>
<dbReference type="InterPro" id="IPR056219">
    <property type="entry name" value="THSD1_D3"/>
</dbReference>
<evidence type="ECO:0000259" key="6">
    <source>
        <dbReference type="PROSITE" id="PS01180"/>
    </source>
</evidence>
<gene>
    <name evidence="8" type="primary">LOC102807554</name>
</gene>
<evidence type="ECO:0000256" key="2">
    <source>
        <dbReference type="PROSITE-ProRule" id="PRU00059"/>
    </source>
</evidence>
<keyword evidence="4" id="KW-0472">Membrane</keyword>
<protein>
    <submittedName>
        <fullName evidence="8">Uncharacterized protein LOC102807554</fullName>
    </submittedName>
</protein>
<feature type="region of interest" description="Disordered" evidence="3">
    <location>
        <begin position="827"/>
        <end position="1009"/>
    </location>
</feature>
<feature type="signal peptide" evidence="5">
    <location>
        <begin position="1"/>
        <end position="26"/>
    </location>
</feature>
<organism evidence="7 8">
    <name type="scientific">Saccoglossus kowalevskii</name>
    <name type="common">Acorn worm</name>
    <dbReference type="NCBI Taxonomy" id="10224"/>
    <lineage>
        <taxon>Eukaryota</taxon>
        <taxon>Metazoa</taxon>
        <taxon>Hemichordata</taxon>
        <taxon>Enteropneusta</taxon>
        <taxon>Harrimaniidae</taxon>
        <taxon>Saccoglossus</taxon>
    </lineage>
</organism>
<dbReference type="Proteomes" id="UP000694865">
    <property type="component" value="Unplaced"/>
</dbReference>
<dbReference type="InterPro" id="IPR038877">
    <property type="entry name" value="THSD1"/>
</dbReference>
<reference evidence="8" key="1">
    <citation type="submission" date="2025-08" db="UniProtKB">
        <authorList>
            <consortium name="RefSeq"/>
        </authorList>
    </citation>
    <scope>IDENTIFICATION</scope>
    <source>
        <tissue evidence="8">Testes</tissue>
    </source>
</reference>
<dbReference type="Pfam" id="PF00090">
    <property type="entry name" value="TSP_1"/>
    <property type="match status" value="1"/>
</dbReference>
<dbReference type="Pfam" id="PF00431">
    <property type="entry name" value="CUB"/>
    <property type="match status" value="1"/>
</dbReference>
<dbReference type="CDD" id="cd00041">
    <property type="entry name" value="CUB"/>
    <property type="match status" value="1"/>
</dbReference>
<dbReference type="GeneID" id="102807554"/>
<dbReference type="InterPro" id="IPR000859">
    <property type="entry name" value="CUB_dom"/>
</dbReference>
<feature type="region of interest" description="Disordered" evidence="3">
    <location>
        <begin position="766"/>
        <end position="813"/>
    </location>
</feature>
<evidence type="ECO:0000256" key="3">
    <source>
        <dbReference type="SAM" id="MobiDB-lite"/>
    </source>
</evidence>
<feature type="compositionally biased region" description="Polar residues" evidence="3">
    <location>
        <begin position="797"/>
        <end position="806"/>
    </location>
</feature>
<evidence type="ECO:0000313" key="7">
    <source>
        <dbReference type="Proteomes" id="UP000694865"/>
    </source>
</evidence>
<keyword evidence="5" id="KW-0732">Signal</keyword>
<sequence length="1186" mass="132563">MNGYHGLMRNLIRCLVVVLILRSQDGLNAEATQYRLDCPALHVALSTDISLEYTLSGEVENGFVQLYDVAQNEERNRKDLPAQTHGFLIYDCSLFDHVGIFEFRLYDEDYTLLGQSCTIDVQWPSVEFIHDRTHVAMTTGVTATMRVRTPVCGVLNYNRYETIVIVEYVGTNHSTAEQYGTPVAQYNTGQIQRVGNAEFECKYFDRAGLYQFVMLSSYGDYVSNESVIAISSFLQVQWSDNYHIHMQMPTIFPCDYAITVGYTTPACKSSDDKIRAFAQRIHSEHLAPQLEYSSERRVSADAESVDFTCEAFDLDSTIVGYCFKYVSITQTGAVHEQTQACVSNSLQEGPSVNGNWGGWSPWTNCPVTCGSGVLSRYRLCNDPAPMNGGMGCQGERLDQSDCEGLNSCPAMTTGVAGNLPDDDDCSCGCKLLTTQGTIRSANLPCGQNAVWIISLSDGLKINLTFHNFDLDLSREWLKVRNGGSVTAPLIVYHTGNRAPRPVMSSRSQLYIEYKSAVDEPVPRTGFSASYSSFNYTTKPAPPLLTPSTGMSTENIVNSVVTVVGIAICGIIIITSIAFALHARARVQKKRRDRNMGLNSGEYMGHNMIDTSHGSASWNLEVSSTGQSLQRLFHGPTSSMSEVSTSTMRKMRDRSHLYKVAKENEELKPGIHYTSPYHDSSYTSISRKSNETPVKISSPSHSPKHPKKSRQHSRNASSPYHLGGRNGSLSGSSRHSSGRTDMNTTTLAIRTPEEYAVRGYSVMGSEATFNPKHVNNRADYRNSKSSREMKSSRHSDTSRPSMTSDANSAPYVNREGKLTPLGMAVARNMDDDLSPTKPVQQKSNQRDQRDYYGSYPKKREHGSGSGKRRGSDRDRSPGSRSGGSGRHRRYNDRDRTPPRESREHNSRGTRGRILPEVQGREAPRPAFYDHSHEMNGHHRNNAIKSPLREKQKLKRSGRSDKNAVRNISRMYRSGSSDTADGRSKKVVSPDPWQYRENNHTPQPEEEKHTQELLWRIRQGQPSEQFRLSYITSSESLPKNRVGGPRSPDSEGDVLSDPNPSRYNDPKPLERRTLSAGNTLRTTSPENIVPFIPSHVSKNRRPDTPSSRSRTSSGPGTPRRLHKHGQSDFSISQEEYEYDDYMPSLPGSYFNMEPVYHHYQDSFKPATPGYNVNDNLDSINANFQPPTI</sequence>
<dbReference type="SMART" id="SM00209">
    <property type="entry name" value="TSP1"/>
    <property type="match status" value="1"/>
</dbReference>
<feature type="compositionally biased region" description="Basic and acidic residues" evidence="3">
    <location>
        <begin position="890"/>
        <end position="905"/>
    </location>
</feature>
<dbReference type="SUPFAM" id="SSF82895">
    <property type="entry name" value="TSP-1 type 1 repeat"/>
    <property type="match status" value="1"/>
</dbReference>
<feature type="compositionally biased region" description="Basic and acidic residues" evidence="3">
    <location>
        <begin position="995"/>
        <end position="1009"/>
    </location>
</feature>
<dbReference type="PANTHER" id="PTHR16311">
    <property type="entry name" value="THROMBOSPONDIN TYPE I DOMAIN-CONTAINING 1"/>
    <property type="match status" value="1"/>
</dbReference>
<proteinExistence type="predicted"/>
<dbReference type="Gene3D" id="2.20.100.10">
    <property type="entry name" value="Thrombospondin type-1 (TSP1) repeat"/>
    <property type="match status" value="1"/>
</dbReference>
<evidence type="ECO:0000256" key="5">
    <source>
        <dbReference type="SAM" id="SignalP"/>
    </source>
</evidence>
<evidence type="ECO:0000256" key="1">
    <source>
        <dbReference type="ARBA" id="ARBA00023157"/>
    </source>
</evidence>